<dbReference type="InterPro" id="IPR004839">
    <property type="entry name" value="Aminotransferase_I/II_large"/>
</dbReference>
<dbReference type="GO" id="GO:0004069">
    <property type="term" value="F:L-aspartate:2-oxoglutarate aminotransferase activity"/>
    <property type="evidence" value="ECO:0007669"/>
    <property type="project" value="TreeGrafter"/>
</dbReference>
<proteinExistence type="inferred from homology"/>
<dbReference type="GO" id="GO:0033585">
    <property type="term" value="P:L-phenylalanine biosynthetic process from chorismate via phenylpyruvate"/>
    <property type="evidence" value="ECO:0007669"/>
    <property type="project" value="TreeGrafter"/>
</dbReference>
<dbReference type="PRINTS" id="PR00799">
    <property type="entry name" value="TRANSAMINASE"/>
</dbReference>
<comment type="subunit">
    <text evidence="3">Homodimer.</text>
</comment>
<evidence type="ECO:0000256" key="5">
    <source>
        <dbReference type="ARBA" id="ARBA00022679"/>
    </source>
</evidence>
<dbReference type="PANTHER" id="PTHR11879">
    <property type="entry name" value="ASPARTATE AMINOTRANSFERASE"/>
    <property type="match status" value="1"/>
</dbReference>
<evidence type="ECO:0000313" key="9">
    <source>
        <dbReference type="Proteomes" id="UP000199236"/>
    </source>
</evidence>
<dbReference type="GO" id="GO:0042802">
    <property type="term" value="F:identical protein binding"/>
    <property type="evidence" value="ECO:0007669"/>
    <property type="project" value="TreeGrafter"/>
</dbReference>
<keyword evidence="4" id="KW-0032">Aminotransferase</keyword>
<dbReference type="Gene3D" id="3.40.640.10">
    <property type="entry name" value="Type I PLP-dependent aspartate aminotransferase-like (Major domain)"/>
    <property type="match status" value="1"/>
</dbReference>
<dbReference type="GO" id="GO:0005829">
    <property type="term" value="C:cytosol"/>
    <property type="evidence" value="ECO:0007669"/>
    <property type="project" value="TreeGrafter"/>
</dbReference>
<dbReference type="STRING" id="655353.SAMN04488056_10161"/>
<evidence type="ECO:0000256" key="6">
    <source>
        <dbReference type="ARBA" id="ARBA00022898"/>
    </source>
</evidence>
<dbReference type="Gene3D" id="3.90.1150.10">
    <property type="entry name" value="Aspartate Aminotransferase, domain 1"/>
    <property type="match status" value="1"/>
</dbReference>
<protein>
    <submittedName>
        <fullName evidence="8">Aromatic-amino-acid transaminase</fullName>
    </submittedName>
</protein>
<name>A0A1I4ZEB5_9HYPH</name>
<dbReference type="PANTHER" id="PTHR11879:SF22">
    <property type="entry name" value="ASPARTATE AMINOTRANSFERASE, MITOCHONDRIAL"/>
    <property type="match status" value="1"/>
</dbReference>
<accession>A0A1I4ZEB5</accession>
<evidence type="ECO:0000256" key="3">
    <source>
        <dbReference type="ARBA" id="ARBA00011738"/>
    </source>
</evidence>
<sequence length="393" mass="42878">MFEKMQEQPPVSLLGLLIAYQADPRPHKIDLGVGVYRDATGHTPVMRAVKAAEKRLWETQDSKRYLGREGDMGFVEALKPIIFGAGSDLIDQTAGLQTPGGCGAIRLAADVIATASPDVRVWTGTPGWPNHNLFFSHSGQEVVEYPFFDLATQTILFDKVREALTSTREGDVFLLHGCCHNPTGANFTTEQWQEIAQLLAERKLVPFLDLAYQGLGSGLEEDAKALQLVLSAVDEAFISYSCDKNFGLYRDRVGALYMMSRNPRELKIAASNASACAAPGWGMPPDHGGAVVRTILESKELTAIWRAELKEMGERVNGNRAALANAHPDLAFIKEQGGLFSTLNMSAETAKKLREHYAIYFADSGRMNLAGMQPADVKPIIDALVAEGVLKAL</sequence>
<feature type="domain" description="Aminotransferase class I/classII large" evidence="7">
    <location>
        <begin position="27"/>
        <end position="384"/>
    </location>
</feature>
<dbReference type="GO" id="GO:0030170">
    <property type="term" value="F:pyridoxal phosphate binding"/>
    <property type="evidence" value="ECO:0007669"/>
    <property type="project" value="InterPro"/>
</dbReference>
<dbReference type="Proteomes" id="UP000199236">
    <property type="component" value="Unassembled WGS sequence"/>
</dbReference>
<reference evidence="8 9" key="1">
    <citation type="submission" date="2016-10" db="EMBL/GenBank/DDBJ databases">
        <authorList>
            <person name="de Groot N.N."/>
        </authorList>
    </citation>
    <scope>NUCLEOTIDE SEQUENCE [LARGE SCALE GENOMIC DNA]</scope>
    <source>
        <strain evidence="8 9">CGMCC 1.9157</strain>
    </source>
</reference>
<dbReference type="RefSeq" id="WP_090067699.1">
    <property type="nucleotide sequence ID" value="NZ_FOVR01000001.1"/>
</dbReference>
<evidence type="ECO:0000259" key="7">
    <source>
        <dbReference type="Pfam" id="PF00155"/>
    </source>
</evidence>
<dbReference type="AlphaFoldDB" id="A0A1I4ZEB5"/>
<dbReference type="SUPFAM" id="SSF53383">
    <property type="entry name" value="PLP-dependent transferases"/>
    <property type="match status" value="1"/>
</dbReference>
<dbReference type="InterPro" id="IPR015424">
    <property type="entry name" value="PyrdxlP-dep_Trfase"/>
</dbReference>
<dbReference type="EMBL" id="FOVR01000001">
    <property type="protein sequence ID" value="SFN48537.1"/>
    <property type="molecule type" value="Genomic_DNA"/>
</dbReference>
<evidence type="ECO:0000256" key="1">
    <source>
        <dbReference type="ARBA" id="ARBA00001933"/>
    </source>
</evidence>
<gene>
    <name evidence="8" type="ORF">SAMN04488056_10161</name>
</gene>
<keyword evidence="9" id="KW-1185">Reference proteome</keyword>
<comment type="similarity">
    <text evidence="2">Belongs to the class-I pyridoxal-phosphate-dependent aminotransferase family.</text>
</comment>
<dbReference type="InterPro" id="IPR000796">
    <property type="entry name" value="Asp_trans"/>
</dbReference>
<evidence type="ECO:0000256" key="2">
    <source>
        <dbReference type="ARBA" id="ARBA00007441"/>
    </source>
</evidence>
<dbReference type="NCBIfam" id="NF006719">
    <property type="entry name" value="PRK09257.1"/>
    <property type="match status" value="1"/>
</dbReference>
<dbReference type="GO" id="GO:0004838">
    <property type="term" value="F:L-tyrosine-2-oxoglutarate transaminase activity"/>
    <property type="evidence" value="ECO:0007669"/>
    <property type="project" value="TreeGrafter"/>
</dbReference>
<dbReference type="CDD" id="cd00609">
    <property type="entry name" value="AAT_like"/>
    <property type="match status" value="1"/>
</dbReference>
<dbReference type="InterPro" id="IPR015421">
    <property type="entry name" value="PyrdxlP-dep_Trfase_major"/>
</dbReference>
<evidence type="ECO:0000256" key="4">
    <source>
        <dbReference type="ARBA" id="ARBA00022576"/>
    </source>
</evidence>
<dbReference type="InterPro" id="IPR015422">
    <property type="entry name" value="PyrdxlP-dep_Trfase_small"/>
</dbReference>
<evidence type="ECO:0000313" key="8">
    <source>
        <dbReference type="EMBL" id="SFN48537.1"/>
    </source>
</evidence>
<dbReference type="OrthoDB" id="9766445at2"/>
<keyword evidence="6" id="KW-0663">Pyridoxal phosphate</keyword>
<dbReference type="Pfam" id="PF00155">
    <property type="entry name" value="Aminotran_1_2"/>
    <property type="match status" value="1"/>
</dbReference>
<comment type="cofactor">
    <cofactor evidence="1">
        <name>pyridoxal 5'-phosphate</name>
        <dbReference type="ChEBI" id="CHEBI:597326"/>
    </cofactor>
</comment>
<organism evidence="8 9">
    <name type="scientific">Cohaesibacter marisflavi</name>
    <dbReference type="NCBI Taxonomy" id="655353"/>
    <lineage>
        <taxon>Bacteria</taxon>
        <taxon>Pseudomonadati</taxon>
        <taxon>Pseudomonadota</taxon>
        <taxon>Alphaproteobacteria</taxon>
        <taxon>Hyphomicrobiales</taxon>
        <taxon>Cohaesibacteraceae</taxon>
    </lineage>
</organism>
<keyword evidence="5" id="KW-0808">Transferase</keyword>